<evidence type="ECO:0000256" key="3">
    <source>
        <dbReference type="ARBA" id="ARBA00022692"/>
    </source>
</evidence>
<accession>A0A1B9AYC2</accession>
<feature type="transmembrane region" description="Helical" evidence="6">
    <location>
        <begin position="108"/>
        <end position="126"/>
    </location>
</feature>
<evidence type="ECO:0000256" key="2">
    <source>
        <dbReference type="ARBA" id="ARBA00007524"/>
    </source>
</evidence>
<organism evidence="7 8">
    <name type="scientific">Pseudobacillus wudalianchiensis</name>
    <dbReference type="NCBI Taxonomy" id="1743143"/>
    <lineage>
        <taxon>Bacteria</taxon>
        <taxon>Bacillati</taxon>
        <taxon>Bacillota</taxon>
        <taxon>Bacilli</taxon>
        <taxon>Bacillales</taxon>
        <taxon>Bacillaceae</taxon>
        <taxon>Pseudobacillus</taxon>
    </lineage>
</organism>
<name>A0A1B9AYC2_9BACI</name>
<evidence type="ECO:0000313" key="8">
    <source>
        <dbReference type="Proteomes" id="UP000092578"/>
    </source>
</evidence>
<dbReference type="PANTHER" id="PTHR10057">
    <property type="entry name" value="PERIPHERAL-TYPE BENZODIAZEPINE RECEPTOR"/>
    <property type="match status" value="1"/>
</dbReference>
<dbReference type="PANTHER" id="PTHR10057:SF0">
    <property type="entry name" value="TRANSLOCATOR PROTEIN"/>
    <property type="match status" value="1"/>
</dbReference>
<dbReference type="Gene3D" id="1.20.1260.100">
    <property type="entry name" value="TspO/MBR protein"/>
    <property type="match status" value="1"/>
</dbReference>
<gene>
    <name evidence="7" type="ORF">A8F95_05405</name>
</gene>
<feature type="transmembrane region" description="Helical" evidence="6">
    <location>
        <begin position="138"/>
        <end position="157"/>
    </location>
</feature>
<comment type="subcellular location">
    <subcellularLocation>
        <location evidence="1">Membrane</location>
        <topology evidence="1">Multi-pass membrane protein</topology>
    </subcellularLocation>
</comment>
<reference evidence="8" key="1">
    <citation type="submission" date="2016-05" db="EMBL/GenBank/DDBJ databases">
        <authorList>
            <person name="Liu B."/>
            <person name="Wang J."/>
            <person name="Zhu Y."/>
            <person name="Liu G."/>
            <person name="Chen Q."/>
            <person name="Chen Z."/>
            <person name="Lan J."/>
            <person name="Che J."/>
            <person name="Ge C."/>
            <person name="Shi H."/>
            <person name="Pan Z."/>
            <person name="Liu X."/>
        </authorList>
    </citation>
    <scope>NUCLEOTIDE SEQUENCE [LARGE SCALE GENOMIC DNA]</scope>
    <source>
        <strain evidence="8">FJAT-27215</strain>
    </source>
</reference>
<keyword evidence="4 6" id="KW-1133">Transmembrane helix</keyword>
<comment type="similarity">
    <text evidence="2">Belongs to the TspO/BZRP family.</text>
</comment>
<dbReference type="GO" id="GO:0033013">
    <property type="term" value="P:tetrapyrrole metabolic process"/>
    <property type="evidence" value="ECO:0007669"/>
    <property type="project" value="UniProtKB-ARBA"/>
</dbReference>
<dbReference type="CDD" id="cd15904">
    <property type="entry name" value="TSPO_MBR"/>
    <property type="match status" value="1"/>
</dbReference>
<keyword evidence="8" id="KW-1185">Reference proteome</keyword>
<evidence type="ECO:0000256" key="5">
    <source>
        <dbReference type="ARBA" id="ARBA00023136"/>
    </source>
</evidence>
<dbReference type="Proteomes" id="UP000092578">
    <property type="component" value="Unassembled WGS sequence"/>
</dbReference>
<evidence type="ECO:0000313" key="7">
    <source>
        <dbReference type="EMBL" id="OCA88869.1"/>
    </source>
</evidence>
<dbReference type="GO" id="GO:0016020">
    <property type="term" value="C:membrane"/>
    <property type="evidence" value="ECO:0007669"/>
    <property type="project" value="UniProtKB-SubCell"/>
</dbReference>
<dbReference type="RefSeq" id="WP_065410182.1">
    <property type="nucleotide sequence ID" value="NZ_MAYT01000012.1"/>
</dbReference>
<dbReference type="FunFam" id="1.20.1260.100:FF:000001">
    <property type="entry name" value="translocator protein 2"/>
    <property type="match status" value="1"/>
</dbReference>
<evidence type="ECO:0000256" key="6">
    <source>
        <dbReference type="SAM" id="Phobius"/>
    </source>
</evidence>
<keyword evidence="3 6" id="KW-0812">Transmembrane</keyword>
<dbReference type="EMBL" id="MAYT01000012">
    <property type="protein sequence ID" value="OCA88869.1"/>
    <property type="molecule type" value="Genomic_DNA"/>
</dbReference>
<sequence length="160" mass="18201">MELLKVNGKINAGKLTANVLLPVVGGSLVGYFATRNAKKEYKRLEKPDFSPPSWVFPTVWTGLYTAMGIARYRAAAKTEKKERLLPYDIQLGLNFLWSFLFFKWNLRGAAFVEIALLLGMITLTAYEFYQLDRTAGNLMIPYAAWVTFALGLNYSIWKMN</sequence>
<dbReference type="Pfam" id="PF03073">
    <property type="entry name" value="TspO_MBR"/>
    <property type="match status" value="1"/>
</dbReference>
<comment type="caution">
    <text evidence="7">The sequence shown here is derived from an EMBL/GenBank/DDBJ whole genome shotgun (WGS) entry which is preliminary data.</text>
</comment>
<keyword evidence="5 6" id="KW-0472">Membrane</keyword>
<proteinExistence type="inferred from homology"/>
<dbReference type="InterPro" id="IPR004307">
    <property type="entry name" value="TspO_MBR"/>
</dbReference>
<dbReference type="InterPro" id="IPR038330">
    <property type="entry name" value="TspO/MBR-related_sf"/>
</dbReference>
<evidence type="ECO:0000256" key="1">
    <source>
        <dbReference type="ARBA" id="ARBA00004141"/>
    </source>
</evidence>
<dbReference type="PIRSF" id="PIRSF005859">
    <property type="entry name" value="PBR"/>
    <property type="match status" value="1"/>
</dbReference>
<dbReference type="AlphaFoldDB" id="A0A1B9AYC2"/>
<feature type="transmembrane region" description="Helical" evidence="6">
    <location>
        <begin position="12"/>
        <end position="34"/>
    </location>
</feature>
<evidence type="ECO:0000256" key="4">
    <source>
        <dbReference type="ARBA" id="ARBA00022989"/>
    </source>
</evidence>
<protein>
    <submittedName>
        <fullName evidence="7">TspO protein</fullName>
    </submittedName>
</protein>